<keyword evidence="2" id="KW-0378">Hydrolase</keyword>
<evidence type="ECO:0000313" key="6">
    <source>
        <dbReference type="Proteomes" id="UP001189429"/>
    </source>
</evidence>
<dbReference type="Pfam" id="PF02230">
    <property type="entry name" value="Abhydrolase_2"/>
    <property type="match status" value="1"/>
</dbReference>
<dbReference type="InterPro" id="IPR036361">
    <property type="entry name" value="SAP_dom_sf"/>
</dbReference>
<evidence type="ECO:0000256" key="1">
    <source>
        <dbReference type="ARBA" id="ARBA00006499"/>
    </source>
</evidence>
<dbReference type="PANTHER" id="PTHR10655:SF17">
    <property type="entry name" value="LYSOPHOSPHOLIPASE-LIKE PROTEIN 1"/>
    <property type="match status" value="1"/>
</dbReference>
<dbReference type="InterPro" id="IPR029058">
    <property type="entry name" value="AB_hydrolase_fold"/>
</dbReference>
<sequence>MARGPGRPRPSLPLGAAAAAAAALAAAPGWRLPLAGPGAPAAGCACGGAPGRALASGRPPLPRRAPGRPAGPAARRCAAPAEGGGPAAASGWSVRELRRFLGSHGVRHDDCFEKAELVARAEEVQRSGARQPQPTPAPAPAPAADFSGFGELVTVPSAAEEGCSLVFFHGFGDSARGFVGQLPSLLGVPSARYVLPTARLQGGMRSWFASMGPGGAEESVRYAHHLLRQELQRGVPADRLFVGGFSQGGSVAVRAALSFPDAALGGCVAASTFLGLPGRGPPAGRGGQPAAPGAVLPRAGGRGRASALG</sequence>
<gene>
    <name evidence="5" type="ORF">PCOR1329_LOCUS47323</name>
</gene>
<feature type="region of interest" description="Disordered" evidence="3">
    <location>
        <begin position="123"/>
        <end position="145"/>
    </location>
</feature>
<comment type="similarity">
    <text evidence="1">Belongs to the AB hydrolase superfamily. AB hydrolase 2 family.</text>
</comment>
<protein>
    <recommendedName>
        <fullName evidence="4">Phospholipase/carboxylesterase/thioesterase domain-containing protein</fullName>
    </recommendedName>
</protein>
<evidence type="ECO:0000256" key="2">
    <source>
        <dbReference type="ARBA" id="ARBA00022801"/>
    </source>
</evidence>
<evidence type="ECO:0000259" key="4">
    <source>
        <dbReference type="Pfam" id="PF02230"/>
    </source>
</evidence>
<dbReference type="EMBL" id="CAUYUJ010015702">
    <property type="protein sequence ID" value="CAK0857138.1"/>
    <property type="molecule type" value="Genomic_DNA"/>
</dbReference>
<keyword evidence="6" id="KW-1185">Reference proteome</keyword>
<reference evidence="5" key="1">
    <citation type="submission" date="2023-10" db="EMBL/GenBank/DDBJ databases">
        <authorList>
            <person name="Chen Y."/>
            <person name="Shah S."/>
            <person name="Dougan E. K."/>
            <person name="Thang M."/>
            <person name="Chan C."/>
        </authorList>
    </citation>
    <scope>NUCLEOTIDE SEQUENCE [LARGE SCALE GENOMIC DNA]</scope>
</reference>
<evidence type="ECO:0000256" key="3">
    <source>
        <dbReference type="SAM" id="MobiDB-lite"/>
    </source>
</evidence>
<feature type="domain" description="Phospholipase/carboxylesterase/thioesterase" evidence="4">
    <location>
        <begin position="156"/>
        <end position="277"/>
    </location>
</feature>
<feature type="region of interest" description="Disordered" evidence="3">
    <location>
        <begin position="45"/>
        <end position="89"/>
    </location>
</feature>
<dbReference type="InterPro" id="IPR003140">
    <property type="entry name" value="PLipase/COase/thioEstase"/>
</dbReference>
<comment type="caution">
    <text evidence="5">The sequence shown here is derived from an EMBL/GenBank/DDBJ whole genome shotgun (WGS) entry which is preliminary data.</text>
</comment>
<proteinExistence type="inferred from homology"/>
<dbReference type="PANTHER" id="PTHR10655">
    <property type="entry name" value="LYSOPHOSPHOLIPASE-RELATED"/>
    <property type="match status" value="1"/>
</dbReference>
<organism evidence="5 6">
    <name type="scientific">Prorocentrum cordatum</name>
    <dbReference type="NCBI Taxonomy" id="2364126"/>
    <lineage>
        <taxon>Eukaryota</taxon>
        <taxon>Sar</taxon>
        <taxon>Alveolata</taxon>
        <taxon>Dinophyceae</taxon>
        <taxon>Prorocentrales</taxon>
        <taxon>Prorocentraceae</taxon>
        <taxon>Prorocentrum</taxon>
    </lineage>
</organism>
<dbReference type="SUPFAM" id="SSF53474">
    <property type="entry name" value="alpha/beta-Hydrolases"/>
    <property type="match status" value="1"/>
</dbReference>
<dbReference type="Proteomes" id="UP001189429">
    <property type="component" value="Unassembled WGS sequence"/>
</dbReference>
<evidence type="ECO:0000313" key="5">
    <source>
        <dbReference type="EMBL" id="CAK0857138.1"/>
    </source>
</evidence>
<dbReference type="SUPFAM" id="SSF68906">
    <property type="entry name" value="SAP domain"/>
    <property type="match status" value="1"/>
</dbReference>
<feature type="compositionally biased region" description="Low complexity" evidence="3">
    <location>
        <begin position="67"/>
        <end position="89"/>
    </location>
</feature>
<name>A0ABN9UE62_9DINO</name>
<dbReference type="InterPro" id="IPR050565">
    <property type="entry name" value="LYPA1-2/EST-like"/>
</dbReference>
<feature type="region of interest" description="Disordered" evidence="3">
    <location>
        <begin position="280"/>
        <end position="309"/>
    </location>
</feature>
<accession>A0ABN9UE62</accession>
<dbReference type="Gene3D" id="3.40.50.1820">
    <property type="entry name" value="alpha/beta hydrolase"/>
    <property type="match status" value="1"/>
</dbReference>